<accession>A0AAJ6QSK3</accession>
<dbReference type="Gene3D" id="1.20.1300.10">
    <property type="entry name" value="Fumarate reductase/succinate dehydrogenase, transmembrane subunit"/>
    <property type="match status" value="1"/>
</dbReference>
<dbReference type="GO" id="GO:0009055">
    <property type="term" value="F:electron transfer activity"/>
    <property type="evidence" value="ECO:0007669"/>
    <property type="project" value="InterPro"/>
</dbReference>
<dbReference type="NCBIfam" id="TIGR02970">
    <property type="entry name" value="succ_dehyd_cytB"/>
    <property type="match status" value="1"/>
</dbReference>
<keyword evidence="9" id="KW-1185">Reference proteome</keyword>
<evidence type="ECO:0000256" key="4">
    <source>
        <dbReference type="ARBA" id="ARBA00022723"/>
    </source>
</evidence>
<comment type="subcellular location">
    <subcellularLocation>
        <location evidence="1">Membrane</location>
        <topology evidence="1">Multi-pass membrane protein</topology>
    </subcellularLocation>
</comment>
<protein>
    <submittedName>
        <fullName evidence="10">Uncharacterized protein LOC100904318</fullName>
    </submittedName>
</protein>
<gene>
    <name evidence="10" type="primary">LOC100904318</name>
</gene>
<keyword evidence="2" id="KW-0349">Heme</keyword>
<dbReference type="KEGG" id="goe:100904318"/>
<evidence type="ECO:0000256" key="5">
    <source>
        <dbReference type="ARBA" id="ARBA00022989"/>
    </source>
</evidence>
<keyword evidence="6" id="KW-0408">Iron</keyword>
<keyword evidence="5 8" id="KW-1133">Transmembrane helix</keyword>
<dbReference type="SUPFAM" id="SSF81343">
    <property type="entry name" value="Fumarate reductase respiratory complex transmembrane subunits"/>
    <property type="match status" value="1"/>
</dbReference>
<sequence length="166" mass="17985">MNAILRGGVYGRCLTRSLLSSQCVPLRASSSIPSEAFFEKQKALKRPLSPHLSIYKPQLTTVLSISHRISGIGLTAVVYGMAIGALASKGQFPECIAAIQAAHVSQAIIIPTKFLTSSAFFFHFYNGIRHLCWDMGLGFTIKELYLTGKIVVVLSAVSAAYATFML</sequence>
<keyword evidence="7 8" id="KW-0472">Membrane</keyword>
<dbReference type="InterPro" id="IPR018495">
    <property type="entry name" value="Succ_DH_cyt_bsu_CS"/>
</dbReference>
<name>A0AAJ6QSK3_9ACAR</name>
<feature type="transmembrane region" description="Helical" evidence="8">
    <location>
        <begin position="144"/>
        <end position="164"/>
    </location>
</feature>
<dbReference type="GO" id="GO:0006121">
    <property type="term" value="P:mitochondrial electron transport, succinate to ubiquinone"/>
    <property type="evidence" value="ECO:0007669"/>
    <property type="project" value="TreeGrafter"/>
</dbReference>
<evidence type="ECO:0000313" key="10">
    <source>
        <dbReference type="RefSeq" id="XP_003742546.1"/>
    </source>
</evidence>
<dbReference type="AlphaFoldDB" id="A0AAJ6QSK3"/>
<dbReference type="RefSeq" id="XP_003742546.1">
    <property type="nucleotide sequence ID" value="XM_003742498.2"/>
</dbReference>
<dbReference type="InterPro" id="IPR000701">
    <property type="entry name" value="SuccDH_FuR_B_TM-su"/>
</dbReference>
<dbReference type="GO" id="GO:0005739">
    <property type="term" value="C:mitochondrion"/>
    <property type="evidence" value="ECO:0007669"/>
    <property type="project" value="GOC"/>
</dbReference>
<dbReference type="CTD" id="6391"/>
<evidence type="ECO:0000256" key="1">
    <source>
        <dbReference type="ARBA" id="ARBA00004141"/>
    </source>
</evidence>
<dbReference type="GeneID" id="100904318"/>
<reference evidence="10" key="1">
    <citation type="submission" date="2025-08" db="UniProtKB">
        <authorList>
            <consortium name="RefSeq"/>
        </authorList>
    </citation>
    <scope>IDENTIFICATION</scope>
</reference>
<dbReference type="InterPro" id="IPR034804">
    <property type="entry name" value="SQR/QFR_C/D"/>
</dbReference>
<evidence type="ECO:0000313" key="9">
    <source>
        <dbReference type="Proteomes" id="UP000694867"/>
    </source>
</evidence>
<dbReference type="Pfam" id="PF01127">
    <property type="entry name" value="Sdh_cyt"/>
    <property type="match status" value="1"/>
</dbReference>
<dbReference type="PANTHER" id="PTHR10978">
    <property type="entry name" value="SUCCINATE DEHYDROGENASE CYTOCHROME B560 SUBUNIT"/>
    <property type="match status" value="1"/>
</dbReference>
<proteinExistence type="predicted"/>
<keyword evidence="4" id="KW-0479">Metal-binding</keyword>
<dbReference type="PANTHER" id="PTHR10978:SF5">
    <property type="entry name" value="SUCCINATE DEHYDROGENASE CYTOCHROME B560 SUBUNIT, MITOCHONDRIAL"/>
    <property type="match status" value="1"/>
</dbReference>
<organism evidence="9 10">
    <name type="scientific">Galendromus occidentalis</name>
    <name type="common">western predatory mite</name>
    <dbReference type="NCBI Taxonomy" id="34638"/>
    <lineage>
        <taxon>Eukaryota</taxon>
        <taxon>Metazoa</taxon>
        <taxon>Ecdysozoa</taxon>
        <taxon>Arthropoda</taxon>
        <taxon>Chelicerata</taxon>
        <taxon>Arachnida</taxon>
        <taxon>Acari</taxon>
        <taxon>Parasitiformes</taxon>
        <taxon>Mesostigmata</taxon>
        <taxon>Gamasina</taxon>
        <taxon>Phytoseioidea</taxon>
        <taxon>Phytoseiidae</taxon>
        <taxon>Typhlodrominae</taxon>
        <taxon>Galendromus</taxon>
    </lineage>
</organism>
<keyword evidence="3 8" id="KW-0812">Transmembrane</keyword>
<evidence type="ECO:0000256" key="6">
    <source>
        <dbReference type="ARBA" id="ARBA00023004"/>
    </source>
</evidence>
<dbReference type="GO" id="GO:0046872">
    <property type="term" value="F:metal ion binding"/>
    <property type="evidence" value="ECO:0007669"/>
    <property type="project" value="UniProtKB-KW"/>
</dbReference>
<dbReference type="PROSITE" id="PS01000">
    <property type="entry name" value="SDH_CYT_1"/>
    <property type="match status" value="1"/>
</dbReference>
<evidence type="ECO:0000256" key="8">
    <source>
        <dbReference type="SAM" id="Phobius"/>
    </source>
</evidence>
<dbReference type="PROSITE" id="PS01001">
    <property type="entry name" value="SDH_CYT_2"/>
    <property type="match status" value="1"/>
</dbReference>
<evidence type="ECO:0000256" key="3">
    <source>
        <dbReference type="ARBA" id="ARBA00022692"/>
    </source>
</evidence>
<dbReference type="Proteomes" id="UP000694867">
    <property type="component" value="Unplaced"/>
</dbReference>
<dbReference type="GO" id="GO:0016020">
    <property type="term" value="C:membrane"/>
    <property type="evidence" value="ECO:0007669"/>
    <property type="project" value="UniProtKB-SubCell"/>
</dbReference>
<dbReference type="CDD" id="cd03499">
    <property type="entry name" value="SQR_TypeC_SdhC"/>
    <property type="match status" value="1"/>
</dbReference>
<dbReference type="InterPro" id="IPR014314">
    <property type="entry name" value="Succ_DH_cytb556"/>
</dbReference>
<evidence type="ECO:0000256" key="2">
    <source>
        <dbReference type="ARBA" id="ARBA00022617"/>
    </source>
</evidence>
<dbReference type="GO" id="GO:0006099">
    <property type="term" value="P:tricarboxylic acid cycle"/>
    <property type="evidence" value="ECO:0007669"/>
    <property type="project" value="InterPro"/>
</dbReference>
<evidence type="ECO:0000256" key="7">
    <source>
        <dbReference type="ARBA" id="ARBA00023136"/>
    </source>
</evidence>